<dbReference type="SUPFAM" id="SSF55804">
    <property type="entry name" value="Phoshotransferase/anion transport protein"/>
    <property type="match status" value="1"/>
</dbReference>
<name>A0A921F620_9LACO</name>
<dbReference type="PANTHER" id="PTHR36203:SF1">
    <property type="entry name" value="ASCORBATE-SPECIFIC PTS SYSTEM EIIA COMPONENT"/>
    <property type="match status" value="1"/>
</dbReference>
<dbReference type="InterPro" id="IPR051351">
    <property type="entry name" value="Ascorbate-PTS_EIIA_comp"/>
</dbReference>
<dbReference type="InterPro" id="IPR036095">
    <property type="entry name" value="PTS_EIIB-like_sf"/>
</dbReference>
<dbReference type="EMBL" id="DYXG01000006">
    <property type="protein sequence ID" value="HJE96045.1"/>
    <property type="molecule type" value="Genomic_DNA"/>
</dbReference>
<keyword evidence="14" id="KW-0762">Sugar transport</keyword>
<dbReference type="GO" id="GO:0005737">
    <property type="term" value="C:cytoplasm"/>
    <property type="evidence" value="ECO:0007669"/>
    <property type="project" value="UniProtKB-SubCell"/>
</dbReference>
<evidence type="ECO:0000313" key="15">
    <source>
        <dbReference type="Proteomes" id="UP000707535"/>
    </source>
</evidence>
<dbReference type="GO" id="GO:0016301">
    <property type="term" value="F:kinase activity"/>
    <property type="evidence" value="ECO:0007669"/>
    <property type="project" value="UniProtKB-KW"/>
</dbReference>
<comment type="function">
    <text evidence="8">The phosphoenolpyruvate-dependent sugar phosphotransferase system (sugar PTS), a major carbohydrate active transport system, catalyzes the phosphorylation of incoming sugar substrates concomitantly with their translocation across the cell membrane. The enzyme II UlaABC PTS system is involved in ascorbate transport.</text>
</comment>
<evidence type="ECO:0000256" key="2">
    <source>
        <dbReference type="ARBA" id="ARBA00022448"/>
    </source>
</evidence>
<dbReference type="Gene3D" id="1.10.1790.10">
    <property type="entry name" value="PRD domain"/>
    <property type="match status" value="1"/>
</dbReference>
<dbReference type="Gene3D" id="3.40.50.2300">
    <property type="match status" value="1"/>
</dbReference>
<dbReference type="CDD" id="cd05568">
    <property type="entry name" value="PTS_IIB_bgl_like"/>
    <property type="match status" value="1"/>
</dbReference>
<evidence type="ECO:0000259" key="12">
    <source>
        <dbReference type="PROSITE" id="PS51099"/>
    </source>
</evidence>
<keyword evidence="3" id="KW-0963">Cytoplasm</keyword>
<evidence type="ECO:0000256" key="10">
    <source>
        <dbReference type="ARBA" id="ARBA00042072"/>
    </source>
</evidence>
<organism evidence="14 15">
    <name type="scientific">Ligilactobacillus acidipiscis</name>
    <dbReference type="NCBI Taxonomy" id="89059"/>
    <lineage>
        <taxon>Bacteria</taxon>
        <taxon>Bacillati</taxon>
        <taxon>Bacillota</taxon>
        <taxon>Bacilli</taxon>
        <taxon>Lactobacillales</taxon>
        <taxon>Lactobacillaceae</taxon>
        <taxon>Ligilactobacillus</taxon>
    </lineage>
</organism>
<dbReference type="InterPro" id="IPR002178">
    <property type="entry name" value="PTS_EIIA_type-2_dom"/>
</dbReference>
<dbReference type="GO" id="GO:0008982">
    <property type="term" value="F:protein-N(PI)-phosphohistidine-sugar phosphotransferase activity"/>
    <property type="evidence" value="ECO:0007669"/>
    <property type="project" value="InterPro"/>
</dbReference>
<feature type="domain" description="PTS EIIB type-2" evidence="12">
    <location>
        <begin position="359"/>
        <end position="446"/>
    </location>
</feature>
<evidence type="ECO:0000256" key="1">
    <source>
        <dbReference type="ARBA" id="ARBA00004496"/>
    </source>
</evidence>
<accession>A0A921F620</accession>
<dbReference type="InterPro" id="IPR036390">
    <property type="entry name" value="WH_DNA-bd_sf"/>
</dbReference>
<dbReference type="Gene3D" id="3.40.930.10">
    <property type="entry name" value="Mannitol-specific EII, Chain A"/>
    <property type="match status" value="1"/>
</dbReference>
<dbReference type="Pfam" id="PF00359">
    <property type="entry name" value="PTS_EIIA_2"/>
    <property type="match status" value="1"/>
</dbReference>
<dbReference type="PROSITE" id="PS51094">
    <property type="entry name" value="PTS_EIIA_TYPE_2"/>
    <property type="match status" value="1"/>
</dbReference>
<dbReference type="GO" id="GO:0006355">
    <property type="term" value="P:regulation of DNA-templated transcription"/>
    <property type="evidence" value="ECO:0007669"/>
    <property type="project" value="InterPro"/>
</dbReference>
<dbReference type="Gene3D" id="1.10.10.10">
    <property type="entry name" value="Winged helix-like DNA-binding domain superfamily/Winged helix DNA-binding domain"/>
    <property type="match status" value="1"/>
</dbReference>
<dbReference type="Proteomes" id="UP000707535">
    <property type="component" value="Unassembled WGS sequence"/>
</dbReference>
<reference evidence="14" key="2">
    <citation type="submission" date="2021-09" db="EMBL/GenBank/DDBJ databases">
        <authorList>
            <person name="Gilroy R."/>
        </authorList>
    </citation>
    <scope>NUCLEOTIDE SEQUENCE</scope>
    <source>
        <strain evidence="14">CHK174-6876</strain>
    </source>
</reference>
<evidence type="ECO:0000256" key="9">
    <source>
        <dbReference type="ARBA" id="ARBA00041175"/>
    </source>
</evidence>
<comment type="caution">
    <text evidence="14">The sequence shown here is derived from an EMBL/GenBank/DDBJ whole genome shotgun (WGS) entry which is preliminary data.</text>
</comment>
<evidence type="ECO:0000256" key="8">
    <source>
        <dbReference type="ARBA" id="ARBA00037387"/>
    </source>
</evidence>
<feature type="domain" description="PRD" evidence="13">
    <location>
        <begin position="242"/>
        <end position="353"/>
    </location>
</feature>
<evidence type="ECO:0000256" key="4">
    <source>
        <dbReference type="ARBA" id="ARBA00022553"/>
    </source>
</evidence>
<proteinExistence type="predicted"/>
<dbReference type="AlphaFoldDB" id="A0A921F620"/>
<dbReference type="SUPFAM" id="SSF63520">
    <property type="entry name" value="PTS-regulatory domain, PRD"/>
    <property type="match status" value="1"/>
</dbReference>
<evidence type="ECO:0000256" key="5">
    <source>
        <dbReference type="ARBA" id="ARBA00022679"/>
    </source>
</evidence>
<dbReference type="SUPFAM" id="SSF52794">
    <property type="entry name" value="PTS system IIB component-like"/>
    <property type="match status" value="1"/>
</dbReference>
<dbReference type="PROSITE" id="PS51099">
    <property type="entry name" value="PTS_EIIB_TYPE_2"/>
    <property type="match status" value="1"/>
</dbReference>
<evidence type="ECO:0000313" key="14">
    <source>
        <dbReference type="EMBL" id="HJE96045.1"/>
    </source>
</evidence>
<keyword evidence="2" id="KW-0813">Transport</keyword>
<keyword evidence="5" id="KW-0808">Transferase</keyword>
<keyword evidence="6" id="KW-0598">Phosphotransferase system</keyword>
<evidence type="ECO:0000256" key="6">
    <source>
        <dbReference type="ARBA" id="ARBA00022683"/>
    </source>
</evidence>
<dbReference type="SUPFAM" id="SSF46785">
    <property type="entry name" value="Winged helix' DNA-binding domain"/>
    <property type="match status" value="1"/>
</dbReference>
<dbReference type="InterPro" id="IPR036634">
    <property type="entry name" value="PRD_sf"/>
</dbReference>
<dbReference type="InterPro" id="IPR011608">
    <property type="entry name" value="PRD"/>
</dbReference>
<feature type="non-terminal residue" evidence="14">
    <location>
        <position position="1"/>
    </location>
</feature>
<dbReference type="Pfam" id="PF00874">
    <property type="entry name" value="PRD"/>
    <property type="match status" value="1"/>
</dbReference>
<dbReference type="GO" id="GO:0009401">
    <property type="term" value="P:phosphoenolpyruvate-dependent sugar phosphotransferase system"/>
    <property type="evidence" value="ECO:0007669"/>
    <property type="project" value="UniProtKB-KW"/>
</dbReference>
<reference evidence="14" key="1">
    <citation type="journal article" date="2021" name="PeerJ">
        <title>Extensive microbial diversity within the chicken gut microbiome revealed by metagenomics and culture.</title>
        <authorList>
            <person name="Gilroy R."/>
            <person name="Ravi A."/>
            <person name="Getino M."/>
            <person name="Pursley I."/>
            <person name="Horton D.L."/>
            <person name="Alikhan N.F."/>
            <person name="Baker D."/>
            <person name="Gharbi K."/>
            <person name="Hall N."/>
            <person name="Watson M."/>
            <person name="Adriaenssens E.M."/>
            <person name="Foster-Nyarko E."/>
            <person name="Jarju S."/>
            <person name="Secka A."/>
            <person name="Antonio M."/>
            <person name="Oren A."/>
            <person name="Chaudhuri R.R."/>
            <person name="La Ragione R."/>
            <person name="Hildebrand F."/>
            <person name="Pallen M.J."/>
        </authorList>
    </citation>
    <scope>NUCLEOTIDE SEQUENCE</scope>
    <source>
        <strain evidence="14">CHK174-6876</strain>
    </source>
</reference>
<protein>
    <recommendedName>
        <fullName evidence="9">Ascorbate-specific PTS system EIIA component</fullName>
    </recommendedName>
    <alternativeName>
        <fullName evidence="10">Ascorbate-specific phosphotransferase enzyme IIA component</fullName>
    </alternativeName>
</protein>
<dbReference type="PANTHER" id="PTHR36203">
    <property type="entry name" value="ASCORBATE-SPECIFIC PTS SYSTEM EIIA COMPONENT"/>
    <property type="match status" value="1"/>
</dbReference>
<dbReference type="InterPro" id="IPR036388">
    <property type="entry name" value="WH-like_DNA-bd_sf"/>
</dbReference>
<comment type="subcellular location">
    <subcellularLocation>
        <location evidence="1">Cytoplasm</location>
    </subcellularLocation>
</comment>
<dbReference type="InterPro" id="IPR013011">
    <property type="entry name" value="PTS_EIIB_2"/>
</dbReference>
<sequence>KDNNVSPIERRSNGTYLVLKDTRQFFIKHFSLKDNIDARSKKTVMSDSKEYFDSRLRKNLLFLLLTVKSKHLTEIAEFLKVSQNTILNDIKTLQRDIGQYGLCIRHTRSEGYSVEGKEKLILLRQLKVIDLIRQKSESLNLINFFGGQSVEIINLIQGAEADLKMKYSDDSFRSLQNYIFFFLLRVKNKGYKEYRLSSKIQNTMEFMYVDKVVADNPMHITDKLWLTLLFLSANILQNDNKDINDEIYNASLKFVEEFEKITFTTISDKKTFVKRLYSHVRPLVFRTLYDLPLLGIDLRNYFKNDEEKMFYLFKSIRQSIRPLENLIGKKISDDEIKLISFYFGSELSFGTSQRAFIKKRAVVICSNGIVTAKIMKDNLTRLFPEINFVKTGSAREFANFDLNYDLVFSTIPLDTKKLLYVIDPVMEKEQELNLKKKVLLDLGTESVDLQVEQIVHIVQRNADVKDINELKSELSRYMSTPHSEKVGVKQNRLNILDYVKSKYIRFTDGNISWEQALRQAAKPLVLDDIVSKDYVNELITQISNPNSYSFLRGMIAIPHAIPKLGANDNGFGFLISKKPIEFPGHPNVLIIVPIAITGEQDYMSAINQLMLLADNEVLMKRLRHTNSTRIVTKLLNNLS</sequence>
<dbReference type="InterPro" id="IPR016152">
    <property type="entry name" value="PTrfase/Anion_transptr"/>
</dbReference>
<dbReference type="PROSITE" id="PS51372">
    <property type="entry name" value="PRD_2"/>
    <property type="match status" value="1"/>
</dbReference>
<evidence type="ECO:0000256" key="3">
    <source>
        <dbReference type="ARBA" id="ARBA00022490"/>
    </source>
</evidence>
<evidence type="ECO:0000259" key="11">
    <source>
        <dbReference type="PROSITE" id="PS51094"/>
    </source>
</evidence>
<evidence type="ECO:0000256" key="7">
    <source>
        <dbReference type="ARBA" id="ARBA00022777"/>
    </source>
</evidence>
<keyword evidence="7" id="KW-0418">Kinase</keyword>
<keyword evidence="4" id="KW-0597">Phosphoprotein</keyword>
<feature type="domain" description="PTS EIIA type-2" evidence="11">
    <location>
        <begin position="497"/>
        <end position="638"/>
    </location>
</feature>
<evidence type="ECO:0000259" key="13">
    <source>
        <dbReference type="PROSITE" id="PS51372"/>
    </source>
</evidence>
<gene>
    <name evidence="14" type="ORF">K8V00_00360</name>
</gene>